<sequence>MSGHMVMRNMIHKTGRRAIYFSFASAVASVVAFNAFYVWPRHHKYEEFFKHYDPYTRMREICASGTGIMHTCPKDLAMSYEEKGKEIAPL</sequence>
<dbReference type="InterPro" id="IPR037169">
    <property type="entry name" value="Cytochrome_c_oxidase_VIc_sf"/>
</dbReference>
<evidence type="ECO:0000256" key="6">
    <source>
        <dbReference type="ARBA" id="ARBA00022989"/>
    </source>
</evidence>
<evidence type="ECO:0000256" key="2">
    <source>
        <dbReference type="ARBA" id="ARBA00004673"/>
    </source>
</evidence>
<protein>
    <submittedName>
        <fullName evidence="10">Uncharacterized protein</fullName>
    </submittedName>
</protein>
<keyword evidence="11" id="KW-1185">Reference proteome</keyword>
<accession>A0A3P7IWK6</accession>
<dbReference type="GO" id="GO:0005743">
    <property type="term" value="C:mitochondrial inner membrane"/>
    <property type="evidence" value="ECO:0007669"/>
    <property type="project" value="UniProtKB-SubCell"/>
</dbReference>
<dbReference type="SUPFAM" id="SSF81415">
    <property type="entry name" value="Mitochondrial cytochrome c oxidase subunit VIc"/>
    <property type="match status" value="1"/>
</dbReference>
<gene>
    <name evidence="10" type="ORF">SVUK_LOCUS5002</name>
</gene>
<evidence type="ECO:0000313" key="10">
    <source>
        <dbReference type="EMBL" id="VDM70004.1"/>
    </source>
</evidence>
<evidence type="ECO:0000256" key="1">
    <source>
        <dbReference type="ARBA" id="ARBA00004434"/>
    </source>
</evidence>
<dbReference type="Proteomes" id="UP000270094">
    <property type="component" value="Unassembled WGS sequence"/>
</dbReference>
<dbReference type="OrthoDB" id="10051322at2759"/>
<keyword evidence="5" id="KW-0999">Mitochondrion inner membrane</keyword>
<dbReference type="PANTHER" id="PTHR48416">
    <property type="entry name" value="CYTOCHROME C OXIDASE SUBUNIT 6C"/>
    <property type="match status" value="1"/>
</dbReference>
<dbReference type="InterPro" id="IPR051389">
    <property type="entry name" value="Cytochrome_c_oxidase_VIc"/>
</dbReference>
<evidence type="ECO:0000256" key="5">
    <source>
        <dbReference type="ARBA" id="ARBA00022792"/>
    </source>
</evidence>
<dbReference type="Pfam" id="PF02937">
    <property type="entry name" value="COX6C"/>
    <property type="match status" value="1"/>
</dbReference>
<reference evidence="10 11" key="1">
    <citation type="submission" date="2018-11" db="EMBL/GenBank/DDBJ databases">
        <authorList>
            <consortium name="Pathogen Informatics"/>
        </authorList>
    </citation>
    <scope>NUCLEOTIDE SEQUENCE [LARGE SCALE GENOMIC DNA]</scope>
</reference>
<dbReference type="InterPro" id="IPR034884">
    <property type="entry name" value="Cytochrome_c_oxidase_VIc/VIIs"/>
</dbReference>
<name>A0A3P7IWK6_STRVU</name>
<proteinExistence type="inferred from homology"/>
<dbReference type="PANTHER" id="PTHR48416:SF1">
    <property type="entry name" value="CYTOCHROME C OXIDASE SUBUNIT 6C"/>
    <property type="match status" value="1"/>
</dbReference>
<evidence type="ECO:0000313" key="11">
    <source>
        <dbReference type="Proteomes" id="UP000270094"/>
    </source>
</evidence>
<evidence type="ECO:0000256" key="9">
    <source>
        <dbReference type="SAM" id="Phobius"/>
    </source>
</evidence>
<evidence type="ECO:0000256" key="8">
    <source>
        <dbReference type="ARBA" id="ARBA00023136"/>
    </source>
</evidence>
<dbReference type="Gene3D" id="4.10.93.10">
    <property type="entry name" value="Mitochondrial cytochrome c oxidase subunit VIc/VIIs"/>
    <property type="match status" value="1"/>
</dbReference>
<comment type="pathway">
    <text evidence="2">Energy metabolism; oxidative phosphorylation.</text>
</comment>
<dbReference type="EMBL" id="UYYB01014343">
    <property type="protein sequence ID" value="VDM70004.1"/>
    <property type="molecule type" value="Genomic_DNA"/>
</dbReference>
<keyword evidence="6 9" id="KW-1133">Transmembrane helix</keyword>
<organism evidence="10 11">
    <name type="scientific">Strongylus vulgaris</name>
    <name type="common">Blood worm</name>
    <dbReference type="NCBI Taxonomy" id="40348"/>
    <lineage>
        <taxon>Eukaryota</taxon>
        <taxon>Metazoa</taxon>
        <taxon>Ecdysozoa</taxon>
        <taxon>Nematoda</taxon>
        <taxon>Chromadorea</taxon>
        <taxon>Rhabditida</taxon>
        <taxon>Rhabditina</taxon>
        <taxon>Rhabditomorpha</taxon>
        <taxon>Strongyloidea</taxon>
        <taxon>Strongylidae</taxon>
        <taxon>Strongylus</taxon>
    </lineage>
</organism>
<evidence type="ECO:0000256" key="3">
    <source>
        <dbReference type="ARBA" id="ARBA00007204"/>
    </source>
</evidence>
<keyword evidence="7" id="KW-0496">Mitochondrion</keyword>
<evidence type="ECO:0000256" key="4">
    <source>
        <dbReference type="ARBA" id="ARBA00022692"/>
    </source>
</evidence>
<keyword evidence="8 9" id="KW-0472">Membrane</keyword>
<comment type="similarity">
    <text evidence="3">Belongs to the cytochrome c oxidase subunit 6c family.</text>
</comment>
<evidence type="ECO:0000256" key="7">
    <source>
        <dbReference type="ARBA" id="ARBA00023128"/>
    </source>
</evidence>
<feature type="transmembrane region" description="Helical" evidence="9">
    <location>
        <begin position="20"/>
        <end position="39"/>
    </location>
</feature>
<comment type="subcellular location">
    <subcellularLocation>
        <location evidence="1">Mitochondrion inner membrane</location>
        <topology evidence="1">Single-pass membrane protein</topology>
    </subcellularLocation>
</comment>
<keyword evidence="4 9" id="KW-0812">Transmembrane</keyword>
<dbReference type="AlphaFoldDB" id="A0A3P7IWK6"/>